<keyword evidence="6 8" id="KW-0408">Iron</keyword>
<dbReference type="STRING" id="1442371.A0A0D2KQR6"/>
<dbReference type="Gene3D" id="1.10.630.10">
    <property type="entry name" value="Cytochrome P450"/>
    <property type="match status" value="1"/>
</dbReference>
<dbReference type="VEuPathDB" id="FungiDB:Z520_05514"/>
<accession>A0A0D2KQR6</accession>
<dbReference type="RefSeq" id="XP_016633176.1">
    <property type="nucleotide sequence ID" value="XM_016776017.1"/>
</dbReference>
<sequence length="426" mass="48697">MPKGRFYETFWGPDDHGRVYKNVVSTENKEEHARKRKYISNAFSQKNIVTLEPVIRRRLSHLVKHLDRLVEKRTIAEGDQSRDRQVDLYKWINYLLYDTSSELTFGEALGLCDKGSAVLDALPFDGSPVYQVEGVDAFQSSGAYSAFFGPWPSLHTTLKKLTSWHWNAKKGQKYGEAVHLYLQQRLRRGQTQDFRDFVSYLLQDSQQKDRNLEYGELLAETVVIFASAIDLLASVTTNAMYHLIKNPACLHKLRVELDTSLGDALVPTYEQIAQLPYLKAVFEEALRDRPPIPQGLPRIVPEGGAIISGHFVKGGTTVSVPLFSLHHNPSIFPDPWTFRPERWLDENADTSKREYLLPFSLGPRACTGRNLAYLQIPLIIATLVRRYDFELPSPDWEMQWREPLNMNPISLPVRLVKREVGGLEGL</sequence>
<dbReference type="Pfam" id="PF00067">
    <property type="entry name" value="p450"/>
    <property type="match status" value="1"/>
</dbReference>
<keyword evidence="10" id="KW-1185">Reference proteome</keyword>
<comment type="similarity">
    <text evidence="2">Belongs to the cytochrome P450 family.</text>
</comment>
<feature type="binding site" description="axial binding residue" evidence="8">
    <location>
        <position position="366"/>
    </location>
    <ligand>
        <name>heme</name>
        <dbReference type="ChEBI" id="CHEBI:30413"/>
    </ligand>
    <ligandPart>
        <name>Fe</name>
        <dbReference type="ChEBI" id="CHEBI:18248"/>
    </ligandPart>
</feature>
<evidence type="ECO:0000256" key="1">
    <source>
        <dbReference type="ARBA" id="ARBA00001971"/>
    </source>
</evidence>
<evidence type="ECO:0000256" key="4">
    <source>
        <dbReference type="ARBA" id="ARBA00022723"/>
    </source>
</evidence>
<keyword evidence="5" id="KW-0560">Oxidoreductase</keyword>
<dbReference type="Proteomes" id="UP000053411">
    <property type="component" value="Unassembled WGS sequence"/>
</dbReference>
<keyword evidence="4 8" id="KW-0479">Metal-binding</keyword>
<evidence type="ECO:0000256" key="8">
    <source>
        <dbReference type="PIRSR" id="PIRSR602401-1"/>
    </source>
</evidence>
<evidence type="ECO:0000256" key="3">
    <source>
        <dbReference type="ARBA" id="ARBA00022617"/>
    </source>
</evidence>
<dbReference type="PRINTS" id="PR00385">
    <property type="entry name" value="P450"/>
</dbReference>
<evidence type="ECO:0008006" key="11">
    <source>
        <dbReference type="Google" id="ProtNLM"/>
    </source>
</evidence>
<keyword evidence="7" id="KW-0503">Monooxygenase</keyword>
<dbReference type="AlphaFoldDB" id="A0A0D2KQR6"/>
<dbReference type="GO" id="GO:0005506">
    <property type="term" value="F:iron ion binding"/>
    <property type="evidence" value="ECO:0007669"/>
    <property type="project" value="InterPro"/>
</dbReference>
<comment type="cofactor">
    <cofactor evidence="1 8">
        <name>heme</name>
        <dbReference type="ChEBI" id="CHEBI:30413"/>
    </cofactor>
</comment>
<dbReference type="GeneID" id="27711260"/>
<name>A0A0D2KQR6_9EURO</name>
<evidence type="ECO:0000256" key="2">
    <source>
        <dbReference type="ARBA" id="ARBA00010617"/>
    </source>
</evidence>
<dbReference type="GO" id="GO:0020037">
    <property type="term" value="F:heme binding"/>
    <property type="evidence" value="ECO:0007669"/>
    <property type="project" value="InterPro"/>
</dbReference>
<reference evidence="9 10" key="1">
    <citation type="submission" date="2015-01" db="EMBL/GenBank/DDBJ databases">
        <title>The Genome Sequence of Fonsecaea multimorphosa CBS 102226.</title>
        <authorList>
            <consortium name="The Broad Institute Genomics Platform"/>
            <person name="Cuomo C."/>
            <person name="de Hoog S."/>
            <person name="Gorbushina A."/>
            <person name="Stielow B."/>
            <person name="Teixiera M."/>
            <person name="Abouelleil A."/>
            <person name="Chapman S.B."/>
            <person name="Priest M."/>
            <person name="Young S.K."/>
            <person name="Wortman J."/>
            <person name="Nusbaum C."/>
            <person name="Birren B."/>
        </authorList>
    </citation>
    <scope>NUCLEOTIDE SEQUENCE [LARGE SCALE GENOMIC DNA]</scope>
    <source>
        <strain evidence="9 10">CBS 102226</strain>
    </source>
</reference>
<gene>
    <name evidence="9" type="ORF">Z520_05514</name>
</gene>
<evidence type="ECO:0000256" key="6">
    <source>
        <dbReference type="ARBA" id="ARBA00023004"/>
    </source>
</evidence>
<organism evidence="9 10">
    <name type="scientific">Fonsecaea multimorphosa CBS 102226</name>
    <dbReference type="NCBI Taxonomy" id="1442371"/>
    <lineage>
        <taxon>Eukaryota</taxon>
        <taxon>Fungi</taxon>
        <taxon>Dikarya</taxon>
        <taxon>Ascomycota</taxon>
        <taxon>Pezizomycotina</taxon>
        <taxon>Eurotiomycetes</taxon>
        <taxon>Chaetothyriomycetidae</taxon>
        <taxon>Chaetothyriales</taxon>
        <taxon>Herpotrichiellaceae</taxon>
        <taxon>Fonsecaea</taxon>
    </lineage>
</organism>
<dbReference type="GO" id="GO:0004497">
    <property type="term" value="F:monooxygenase activity"/>
    <property type="evidence" value="ECO:0007669"/>
    <property type="project" value="UniProtKB-KW"/>
</dbReference>
<dbReference type="PRINTS" id="PR00463">
    <property type="entry name" value="EP450I"/>
</dbReference>
<protein>
    <recommendedName>
        <fullName evidence="11">Benzoate 4-monooxygenase cytochrome P450</fullName>
    </recommendedName>
</protein>
<dbReference type="PANTHER" id="PTHR24305">
    <property type="entry name" value="CYTOCHROME P450"/>
    <property type="match status" value="1"/>
</dbReference>
<evidence type="ECO:0000313" key="10">
    <source>
        <dbReference type="Proteomes" id="UP000053411"/>
    </source>
</evidence>
<proteinExistence type="inferred from homology"/>
<dbReference type="InterPro" id="IPR001128">
    <property type="entry name" value="Cyt_P450"/>
</dbReference>
<evidence type="ECO:0000256" key="5">
    <source>
        <dbReference type="ARBA" id="ARBA00023002"/>
    </source>
</evidence>
<dbReference type="EMBL" id="KN848070">
    <property type="protein sequence ID" value="KIX99053.1"/>
    <property type="molecule type" value="Genomic_DNA"/>
</dbReference>
<dbReference type="OrthoDB" id="2789670at2759"/>
<dbReference type="PANTHER" id="PTHR24305:SF29">
    <property type="entry name" value="BENZOATE-PARA-HYDROXYLASE"/>
    <property type="match status" value="1"/>
</dbReference>
<dbReference type="InterPro" id="IPR036396">
    <property type="entry name" value="Cyt_P450_sf"/>
</dbReference>
<dbReference type="SUPFAM" id="SSF48264">
    <property type="entry name" value="Cytochrome P450"/>
    <property type="match status" value="1"/>
</dbReference>
<dbReference type="InterPro" id="IPR002401">
    <property type="entry name" value="Cyt_P450_E_grp-I"/>
</dbReference>
<dbReference type="GO" id="GO:0016705">
    <property type="term" value="F:oxidoreductase activity, acting on paired donors, with incorporation or reduction of molecular oxygen"/>
    <property type="evidence" value="ECO:0007669"/>
    <property type="project" value="InterPro"/>
</dbReference>
<evidence type="ECO:0000256" key="7">
    <source>
        <dbReference type="ARBA" id="ARBA00023033"/>
    </source>
</evidence>
<keyword evidence="3 8" id="KW-0349">Heme</keyword>
<dbReference type="InterPro" id="IPR050121">
    <property type="entry name" value="Cytochrome_P450_monoxygenase"/>
</dbReference>
<evidence type="ECO:0000313" key="9">
    <source>
        <dbReference type="EMBL" id="KIX99053.1"/>
    </source>
</evidence>